<feature type="transmembrane region" description="Helical" evidence="8">
    <location>
        <begin position="392"/>
        <end position="414"/>
    </location>
</feature>
<feature type="transmembrane region" description="Helical" evidence="8">
    <location>
        <begin position="119"/>
        <end position="138"/>
    </location>
</feature>
<proteinExistence type="predicted"/>
<gene>
    <name evidence="10" type="ORF">JW984_11135</name>
</gene>
<sequence length="524" mass="60690">MLNKLEVEESFLTQDVKREKLIFTAIFLLALGLRILFLFRIQVIAPDSPNYIYLTNDLIEKGFVNFFSHGFANIFTIYPIFICLMNFLVKDILLSAELVSLIFGTAVIFPLYFIARKLVGVRAGLVTAFFFATHLYLIRYSGEVLKDSTLFFFSVASLYFAFAGTWKRSYLLFFIAGVFSWITVFVRLYGIVLIFAIPFAYLVSAIKDKRSIKEILINLLIFLVPIPLVGYAIFVIFVGPEKEFVIGSFMRFVTGLSFTNNKVYADNLINNIPKGVGDEYVELITSHFFLVATVEFINVLATTFTGFLFFFFVVGIYLDRKNILKDGSRLFLLSFSLPFFLFDYGIIITHCFLSKRQLIPLIIILFPWSAVSFTLGFWWIKDKMSVSTKGLLRWLSRVVIPAIFIIWIVSISLYNMKPYRAKNVYQKESGKYIYEMVGEESVILAQKYDSIVVYYAEGNGVYYHSPLEVRKKLDRFNPDFVLWNTHLDPLPDVFGVLEEEGLIELDRTFLNNRDEYVYIYRVKK</sequence>
<comment type="subcellular location">
    <subcellularLocation>
        <location evidence="1">Cell membrane</location>
        <topology evidence="1">Multi-pass membrane protein</topology>
    </subcellularLocation>
</comment>
<feature type="transmembrane region" description="Helical" evidence="8">
    <location>
        <begin position="63"/>
        <end position="85"/>
    </location>
</feature>
<dbReference type="Proteomes" id="UP000809273">
    <property type="component" value="Unassembled WGS sequence"/>
</dbReference>
<feature type="transmembrane region" description="Helical" evidence="8">
    <location>
        <begin position="21"/>
        <end position="43"/>
    </location>
</feature>
<dbReference type="PANTHER" id="PTHR33908">
    <property type="entry name" value="MANNOSYLTRANSFERASE YKCB-RELATED"/>
    <property type="match status" value="1"/>
</dbReference>
<feature type="transmembrane region" description="Helical" evidence="8">
    <location>
        <begin position="296"/>
        <end position="318"/>
    </location>
</feature>
<keyword evidence="4" id="KW-0808">Transferase</keyword>
<feature type="transmembrane region" description="Helical" evidence="8">
    <location>
        <begin position="92"/>
        <end position="113"/>
    </location>
</feature>
<feature type="transmembrane region" description="Helical" evidence="8">
    <location>
        <begin position="358"/>
        <end position="380"/>
    </location>
</feature>
<feature type="domain" description="Glycosyltransferase RgtA/B/C/D-like" evidence="9">
    <location>
        <begin position="81"/>
        <end position="224"/>
    </location>
</feature>
<reference evidence="10" key="2">
    <citation type="submission" date="2021-01" db="EMBL/GenBank/DDBJ databases">
        <authorList>
            <person name="Hahn C.R."/>
            <person name="Youssef N.H."/>
            <person name="Elshahed M."/>
        </authorList>
    </citation>
    <scope>NUCLEOTIDE SEQUENCE</scope>
    <source>
        <strain evidence="10">Zod_Metabat.24</strain>
    </source>
</reference>
<dbReference type="Pfam" id="PF13231">
    <property type="entry name" value="PMT_2"/>
    <property type="match status" value="1"/>
</dbReference>
<keyword evidence="3" id="KW-0328">Glycosyltransferase</keyword>
<keyword evidence="7 8" id="KW-0472">Membrane</keyword>
<keyword evidence="5 8" id="KW-0812">Transmembrane</keyword>
<feature type="transmembrane region" description="Helical" evidence="8">
    <location>
        <begin position="330"/>
        <end position="352"/>
    </location>
</feature>
<keyword evidence="2" id="KW-1003">Cell membrane</keyword>
<evidence type="ECO:0000256" key="4">
    <source>
        <dbReference type="ARBA" id="ARBA00022679"/>
    </source>
</evidence>
<evidence type="ECO:0000256" key="3">
    <source>
        <dbReference type="ARBA" id="ARBA00022676"/>
    </source>
</evidence>
<protein>
    <submittedName>
        <fullName evidence="10">Glycosyltransferase family 39 protein</fullName>
    </submittedName>
</protein>
<dbReference type="GO" id="GO:0009103">
    <property type="term" value="P:lipopolysaccharide biosynthetic process"/>
    <property type="evidence" value="ECO:0007669"/>
    <property type="project" value="UniProtKB-ARBA"/>
</dbReference>
<evidence type="ECO:0000256" key="7">
    <source>
        <dbReference type="ARBA" id="ARBA00023136"/>
    </source>
</evidence>
<evidence type="ECO:0000259" key="9">
    <source>
        <dbReference type="Pfam" id="PF13231"/>
    </source>
</evidence>
<dbReference type="AlphaFoldDB" id="A0A9D8PPV3"/>
<organism evidence="10 11">
    <name type="scientific">Candidatus Zymogenus saltonus</name>
    <dbReference type="NCBI Taxonomy" id="2844893"/>
    <lineage>
        <taxon>Bacteria</taxon>
        <taxon>Deltaproteobacteria</taxon>
        <taxon>Candidatus Zymogenia</taxon>
        <taxon>Candidatus Zymogeniales</taxon>
        <taxon>Candidatus Zymogenaceae</taxon>
        <taxon>Candidatus Zymogenus</taxon>
    </lineage>
</organism>
<comment type="caution">
    <text evidence="10">The sequence shown here is derived from an EMBL/GenBank/DDBJ whole genome shotgun (WGS) entry which is preliminary data.</text>
</comment>
<evidence type="ECO:0000256" key="5">
    <source>
        <dbReference type="ARBA" id="ARBA00022692"/>
    </source>
</evidence>
<name>A0A9D8PPV3_9DELT</name>
<accession>A0A9D8PPV3</accession>
<feature type="transmembrane region" description="Helical" evidence="8">
    <location>
        <begin position="172"/>
        <end position="203"/>
    </location>
</feature>
<feature type="transmembrane region" description="Helical" evidence="8">
    <location>
        <begin position="215"/>
        <end position="238"/>
    </location>
</feature>
<evidence type="ECO:0000256" key="6">
    <source>
        <dbReference type="ARBA" id="ARBA00022989"/>
    </source>
</evidence>
<evidence type="ECO:0000256" key="1">
    <source>
        <dbReference type="ARBA" id="ARBA00004651"/>
    </source>
</evidence>
<dbReference type="GO" id="GO:0005886">
    <property type="term" value="C:plasma membrane"/>
    <property type="evidence" value="ECO:0007669"/>
    <property type="project" value="UniProtKB-SubCell"/>
</dbReference>
<reference evidence="10" key="1">
    <citation type="journal article" date="2021" name="Environ. Microbiol.">
        <title>Genomic characterization of three novel Desulfobacterota classes expand the metabolic and phylogenetic diversity of the phylum.</title>
        <authorList>
            <person name="Murphy C.L."/>
            <person name="Biggerstaff J."/>
            <person name="Eichhorn A."/>
            <person name="Ewing E."/>
            <person name="Shahan R."/>
            <person name="Soriano D."/>
            <person name="Stewart S."/>
            <person name="VanMol K."/>
            <person name="Walker R."/>
            <person name="Walters P."/>
            <person name="Elshahed M.S."/>
            <person name="Youssef N.H."/>
        </authorList>
    </citation>
    <scope>NUCLEOTIDE SEQUENCE</scope>
    <source>
        <strain evidence="10">Zod_Metabat.24</strain>
    </source>
</reference>
<dbReference type="GO" id="GO:0016763">
    <property type="term" value="F:pentosyltransferase activity"/>
    <property type="evidence" value="ECO:0007669"/>
    <property type="project" value="TreeGrafter"/>
</dbReference>
<dbReference type="InterPro" id="IPR050297">
    <property type="entry name" value="LipidA_mod_glycosyltrf_83"/>
</dbReference>
<evidence type="ECO:0000256" key="8">
    <source>
        <dbReference type="SAM" id="Phobius"/>
    </source>
</evidence>
<feature type="transmembrane region" description="Helical" evidence="8">
    <location>
        <begin position="150"/>
        <end position="166"/>
    </location>
</feature>
<dbReference type="EMBL" id="JAFGIX010000054">
    <property type="protein sequence ID" value="MBN1573738.1"/>
    <property type="molecule type" value="Genomic_DNA"/>
</dbReference>
<evidence type="ECO:0000256" key="2">
    <source>
        <dbReference type="ARBA" id="ARBA00022475"/>
    </source>
</evidence>
<evidence type="ECO:0000313" key="10">
    <source>
        <dbReference type="EMBL" id="MBN1573738.1"/>
    </source>
</evidence>
<dbReference type="PANTHER" id="PTHR33908:SF11">
    <property type="entry name" value="MEMBRANE PROTEIN"/>
    <property type="match status" value="1"/>
</dbReference>
<dbReference type="InterPro" id="IPR038731">
    <property type="entry name" value="RgtA/B/C-like"/>
</dbReference>
<evidence type="ECO:0000313" key="11">
    <source>
        <dbReference type="Proteomes" id="UP000809273"/>
    </source>
</evidence>
<keyword evidence="6 8" id="KW-1133">Transmembrane helix</keyword>